<evidence type="ECO:0000313" key="1">
    <source>
        <dbReference type="EMBL" id="VEJ20705.1"/>
    </source>
</evidence>
<evidence type="ECO:0000313" key="2">
    <source>
        <dbReference type="Proteomes" id="UP000268229"/>
    </source>
</evidence>
<dbReference type="KEGG" id="nani:NCTC12227_00415"/>
<dbReference type="RefSeq" id="WP_126303995.1">
    <property type="nucleotide sequence ID" value="NZ_LR134516.1"/>
</dbReference>
<dbReference type="OrthoDB" id="378654at2"/>
<dbReference type="AlphaFoldDB" id="A0A3S5F6F5"/>
<dbReference type="Proteomes" id="UP000268229">
    <property type="component" value="Chromosome"/>
</dbReference>
<dbReference type="STRING" id="326522.BWD08_01810"/>
<sequence length="289" mass="32193">MNYALDALWWRLTDPNVRDLASVLTAPALWHSGCELPVRELLGETGFRYLLDLDDRSETLQQYLADKQPFGHRLGLYAEHLLAFWLSTAPHASLLGQNVAVSRADGQTAGAADFIAVLNGRTYHIELTCKYYGCASGRPSEMVGLNRQDRLQNKAAKLPQQLALLQSEAGREASAALGLEPQRIKAVSIVRGVGFSAQPQPLHEAPLNPYGWHGSYIADWAEYNFSDGLNRRYCLLPRMNLLAPARMDSAETQNAENIRKTDSGVVAVLEQRPDGWWHEVRRVMKAEAV</sequence>
<proteinExistence type="predicted"/>
<gene>
    <name evidence="1" type="ORF">NCTC12227_00415</name>
</gene>
<reference evidence="1 2" key="1">
    <citation type="submission" date="2018-12" db="EMBL/GenBank/DDBJ databases">
        <authorList>
            <consortium name="Pathogen Informatics"/>
        </authorList>
    </citation>
    <scope>NUCLEOTIDE SEQUENCE [LARGE SCALE GENOMIC DNA]</scope>
    <source>
        <strain evidence="1 2">NCTC12227</strain>
    </source>
</reference>
<keyword evidence="2" id="KW-1185">Reference proteome</keyword>
<accession>A0A3S5F6F5</accession>
<protein>
    <submittedName>
        <fullName evidence="1">Domain of uncharacterized function (DUF1853)</fullName>
    </submittedName>
</protein>
<dbReference type="EMBL" id="LR134516">
    <property type="protein sequence ID" value="VEJ20705.1"/>
    <property type="molecule type" value="Genomic_DNA"/>
</dbReference>
<dbReference type="InterPro" id="IPR015003">
    <property type="entry name" value="DUF1853"/>
</dbReference>
<name>A0A3S5F6F5_9NEIS</name>
<organism evidence="1 2">
    <name type="scientific">Neisseria animaloris</name>
    <dbReference type="NCBI Taxonomy" id="326522"/>
    <lineage>
        <taxon>Bacteria</taxon>
        <taxon>Pseudomonadati</taxon>
        <taxon>Pseudomonadota</taxon>
        <taxon>Betaproteobacteria</taxon>
        <taxon>Neisseriales</taxon>
        <taxon>Neisseriaceae</taxon>
        <taxon>Neisseria</taxon>
    </lineage>
</organism>
<dbReference type="Pfam" id="PF08907">
    <property type="entry name" value="DUF1853"/>
    <property type="match status" value="1"/>
</dbReference>